<keyword evidence="4 8" id="KW-0175">Coiled coil</keyword>
<dbReference type="InterPro" id="IPR013087">
    <property type="entry name" value="Znf_C2H2_type"/>
</dbReference>
<feature type="compositionally biased region" description="Low complexity" evidence="9">
    <location>
        <begin position="735"/>
        <end position="748"/>
    </location>
</feature>
<name>A0A2R5H0C2_9STRA</name>
<evidence type="ECO:0000256" key="3">
    <source>
        <dbReference type="ARBA" id="ARBA00009131"/>
    </source>
</evidence>
<accession>A0A2R5H0C2</accession>
<comment type="similarity">
    <text evidence="3">Belongs to the DZIP C2H2-type zinc-finger protein family.</text>
</comment>
<feature type="compositionally biased region" description="Polar residues" evidence="9">
    <location>
        <begin position="882"/>
        <end position="915"/>
    </location>
</feature>
<keyword evidence="7" id="KW-0863">Zinc-finger</keyword>
<evidence type="ECO:0000313" key="11">
    <source>
        <dbReference type="EMBL" id="GBG33764.1"/>
    </source>
</evidence>
<dbReference type="AlphaFoldDB" id="A0A2R5H0C2"/>
<organism evidence="11 12">
    <name type="scientific">Hondaea fermentalgiana</name>
    <dbReference type="NCBI Taxonomy" id="2315210"/>
    <lineage>
        <taxon>Eukaryota</taxon>
        <taxon>Sar</taxon>
        <taxon>Stramenopiles</taxon>
        <taxon>Bigyra</taxon>
        <taxon>Labyrinthulomycetes</taxon>
        <taxon>Thraustochytrida</taxon>
        <taxon>Thraustochytriidae</taxon>
        <taxon>Hondaea</taxon>
    </lineage>
</organism>
<dbReference type="PANTHER" id="PTHR21502">
    <property type="entry name" value="ZINC FINGER PROTEIN DZIP1"/>
    <property type="match status" value="1"/>
</dbReference>
<evidence type="ECO:0000313" key="12">
    <source>
        <dbReference type="Proteomes" id="UP000241890"/>
    </source>
</evidence>
<dbReference type="InParanoid" id="A0A2R5H0C2"/>
<feature type="region of interest" description="Disordered" evidence="9">
    <location>
        <begin position="971"/>
        <end position="1074"/>
    </location>
</feature>
<keyword evidence="7" id="KW-0479">Metal-binding</keyword>
<feature type="compositionally biased region" description="Polar residues" evidence="9">
    <location>
        <begin position="861"/>
        <end position="870"/>
    </location>
</feature>
<dbReference type="PROSITE" id="PS50157">
    <property type="entry name" value="ZINC_FINGER_C2H2_2"/>
    <property type="match status" value="1"/>
</dbReference>
<keyword evidence="7" id="KW-0862">Zinc</keyword>
<feature type="region of interest" description="Disordered" evidence="9">
    <location>
        <begin position="387"/>
        <end position="432"/>
    </location>
</feature>
<feature type="coiled-coil region" evidence="8">
    <location>
        <begin position="265"/>
        <end position="322"/>
    </location>
</feature>
<dbReference type="InterPro" id="IPR051241">
    <property type="entry name" value="DZIP_RILPL"/>
</dbReference>
<evidence type="ECO:0000256" key="8">
    <source>
        <dbReference type="SAM" id="Coils"/>
    </source>
</evidence>
<feature type="domain" description="C2H2-type" evidence="10">
    <location>
        <begin position="217"/>
        <end position="242"/>
    </location>
</feature>
<gene>
    <name evidence="11" type="ORF">FCC1311_099872</name>
</gene>
<feature type="compositionally biased region" description="Basic and acidic residues" evidence="9">
    <location>
        <begin position="1009"/>
        <end position="1049"/>
    </location>
</feature>
<evidence type="ECO:0000256" key="5">
    <source>
        <dbReference type="ARBA" id="ARBA00023212"/>
    </source>
</evidence>
<dbReference type="Proteomes" id="UP000241890">
    <property type="component" value="Unassembled WGS sequence"/>
</dbReference>
<protein>
    <submittedName>
        <fullName evidence="11">Zinc finger protein DZIP1L</fullName>
    </submittedName>
</protein>
<feature type="compositionally biased region" description="Acidic residues" evidence="9">
    <location>
        <begin position="761"/>
        <end position="772"/>
    </location>
</feature>
<feature type="region of interest" description="Disordered" evidence="9">
    <location>
        <begin position="1097"/>
        <end position="1118"/>
    </location>
</feature>
<comment type="subcellular location">
    <subcellularLocation>
        <location evidence="2">Cytoplasm</location>
        <location evidence="2">Cytoskeleton</location>
        <location evidence="2">Cilium basal body</location>
    </subcellularLocation>
    <subcellularLocation>
        <location evidence="1">Cytoplasm</location>
        <location evidence="1">Cytoskeleton</location>
        <location evidence="1">Microtubule organizing center</location>
        <location evidence="1">Centrosome</location>
        <location evidence="1">Centriole</location>
    </subcellularLocation>
</comment>
<keyword evidence="5" id="KW-0206">Cytoskeleton</keyword>
<feature type="compositionally biased region" description="Acidic residues" evidence="9">
    <location>
        <begin position="1050"/>
        <end position="1060"/>
    </location>
</feature>
<feature type="compositionally biased region" description="Low complexity" evidence="9">
    <location>
        <begin position="1097"/>
        <end position="1111"/>
    </location>
</feature>
<evidence type="ECO:0000256" key="2">
    <source>
        <dbReference type="ARBA" id="ARBA00004120"/>
    </source>
</evidence>
<dbReference type="InterPro" id="IPR032714">
    <property type="entry name" value="DZIP1_N"/>
</dbReference>
<dbReference type="Pfam" id="PF13815">
    <property type="entry name" value="Dzip-like_N"/>
    <property type="match status" value="1"/>
</dbReference>
<keyword evidence="12" id="KW-1185">Reference proteome</keyword>
<evidence type="ECO:0000256" key="1">
    <source>
        <dbReference type="ARBA" id="ARBA00004114"/>
    </source>
</evidence>
<dbReference type="EMBL" id="BEYU01000168">
    <property type="protein sequence ID" value="GBG33764.1"/>
    <property type="molecule type" value="Genomic_DNA"/>
</dbReference>
<dbReference type="PANTHER" id="PTHR21502:SF3">
    <property type="entry name" value="CILIUM ASSEMBLY PROTEIN DZIP1L"/>
    <property type="match status" value="1"/>
</dbReference>
<dbReference type="GO" id="GO:0008270">
    <property type="term" value="F:zinc ion binding"/>
    <property type="evidence" value="ECO:0007669"/>
    <property type="project" value="UniProtKB-KW"/>
</dbReference>
<evidence type="ECO:0000256" key="6">
    <source>
        <dbReference type="ARBA" id="ARBA00023273"/>
    </source>
</evidence>
<sequence length="1118" mass="124088">MLRRGDSREGFAEAEALHELRSKMRRQLGEGEREVASELEHEEIEEDWLQAFTFQQRHGKLNVRRLARLDLMQIVEKVDVGALQEMLENIAFCNLKVGDLQGLSDQNIVKAFRVAQLIIEYLLNLENALFAQVDAARADARDASADANQLAEDNGVLADENDRLRKEIRQKRKALATFEYVLTVHGPGGASMKETLAKALAGTRAGAGLDAPGLEASVCGTCGKTFSSREFLRRHCARRKHTFMPEEAENLEPNRANEASTEDALEKMQQALLAAVKERESAVREAIEETRASERKMHIEQLETLKADRRAHEERVEAQYEARLSTQQLGYEQRIAGLEAKLEVFRTLQWTAREREDEEAATRRAEARKLQEEQQNRLAMLERELQHHRAQQLERAASDSSSAALSRSSSPSVVSSSSSSRSSASHRDRQDDADFATQRFRAAIVANFCRSLASLVRNHNKIRSGRAFARLQVHARDASLVQAKRDLVQSISEQEALSQEAPASPKQAVARHVANMVGPDELEAKPIHEALVQQIALQYLHAQREDTITEAERDAMAEAETVIDGKAAILSSRFKVGTQSMDHAPLPEKPHVRSRWDHSAAEIHAQLDEARRQLYTRMARFDASLPELDVLDDEQRVHLQRQIEVARRNQPQGGFTKALRAVQKLTSNLTDAFYKPPAAEDLQAYEDEFPQPRDILLRDAMVPISERHKAQPRERPPVVQQPSFLQLQVDQPFASISSSSSSSSPSPSLRDEAKTSSPQSAEDESEDESEDDGTSRAIASWAAKSHQGRSEDDAMQGQGDEDGLWAVNRVQTTRDFGATRDFGTEPETTSTQAEEESDSSEPSPLPLPPKPQTARVPRPRNLTSKPQQNLRPLESAQLEQVEVSTANESMQVFQSQRDVSGDAQQVATNATSQDLCATEEDANVSPENSSCSIASEEKVMMHQGKDGKQQASDRDYLTVGADFASATMRAQNVVIRDDDNDNDTAEDKDGFAVEKQAQSKEDETEEEVEAHSLIDGKDASVGEGKKDKELDEKEEKRDLGAKEEQRFADESEAQEQDFSSDESLSFAAQASSQAVVAISEVGASDLAAMRWDFVIESSSTSQPSASAPAAAHADDDHK</sequence>
<proteinExistence type="inferred from homology"/>
<evidence type="ECO:0000259" key="10">
    <source>
        <dbReference type="PROSITE" id="PS50157"/>
    </source>
</evidence>
<evidence type="ECO:0000256" key="9">
    <source>
        <dbReference type="SAM" id="MobiDB-lite"/>
    </source>
</evidence>
<keyword evidence="5" id="KW-0963">Cytoplasm</keyword>
<feature type="coiled-coil region" evidence="8">
    <location>
        <begin position="133"/>
        <end position="167"/>
    </location>
</feature>
<evidence type="ECO:0000256" key="4">
    <source>
        <dbReference type="ARBA" id="ARBA00023054"/>
    </source>
</evidence>
<feature type="compositionally biased region" description="Low complexity" evidence="9">
    <location>
        <begin position="398"/>
        <end position="423"/>
    </location>
</feature>
<feature type="region of interest" description="Disordered" evidence="9">
    <location>
        <begin position="733"/>
        <end position="931"/>
    </location>
</feature>
<keyword evidence="6" id="KW-0966">Cell projection</keyword>
<dbReference type="GO" id="GO:0005737">
    <property type="term" value="C:cytoplasm"/>
    <property type="evidence" value="ECO:0007669"/>
    <property type="project" value="TreeGrafter"/>
</dbReference>
<evidence type="ECO:0000256" key="7">
    <source>
        <dbReference type="PROSITE-ProRule" id="PRU00042"/>
    </source>
</evidence>
<dbReference type="OrthoDB" id="126369at2759"/>
<dbReference type="GO" id="GO:0005814">
    <property type="term" value="C:centriole"/>
    <property type="evidence" value="ECO:0007669"/>
    <property type="project" value="UniProtKB-SubCell"/>
</dbReference>
<dbReference type="PROSITE" id="PS00028">
    <property type="entry name" value="ZINC_FINGER_C2H2_1"/>
    <property type="match status" value="1"/>
</dbReference>
<reference evidence="11 12" key="1">
    <citation type="submission" date="2017-12" db="EMBL/GenBank/DDBJ databases">
        <title>Sequencing, de novo assembly and annotation of complete genome of a new Thraustochytrid species, strain FCC1311.</title>
        <authorList>
            <person name="Sedici K."/>
            <person name="Godart F."/>
            <person name="Aiese Cigliano R."/>
            <person name="Sanseverino W."/>
            <person name="Barakat M."/>
            <person name="Ortet P."/>
            <person name="Marechal E."/>
            <person name="Cagnac O."/>
            <person name="Amato A."/>
        </authorList>
    </citation>
    <scope>NUCLEOTIDE SEQUENCE [LARGE SCALE GENOMIC DNA]</scope>
</reference>
<comment type="caution">
    <text evidence="11">The sequence shown here is derived from an EMBL/GenBank/DDBJ whole genome shotgun (WGS) entry which is preliminary data.</text>
</comment>
<feature type="compositionally biased region" description="Basic and acidic residues" evidence="9">
    <location>
        <begin position="985"/>
        <end position="1001"/>
    </location>
</feature>